<feature type="region of interest" description="Disordered" evidence="1">
    <location>
        <begin position="42"/>
        <end position="130"/>
    </location>
</feature>
<feature type="compositionally biased region" description="Basic residues" evidence="1">
    <location>
        <begin position="73"/>
        <end position="89"/>
    </location>
</feature>
<keyword evidence="4" id="KW-1185">Reference proteome</keyword>
<sequence length="220" mass="25998">MEDIPLETMQRYLKELGIENVSEQQMMELKVEIAKRLQEEAQPKQNNVQYQKQQSKLQQFSESSSEAEPQLKQKPRPKSVVSPHKKQTKNKYFSESSSESEQDQEVVIPTKQPQIQRREFQEQQQKQAQFVQKTNPYLQQRPTMPNDRGTKLVQLLGPNRLTLAQKQKQRSDPLSNLLKYEKGWALQGAPQDREKRQWTARITALQQKVKEQQEVENYYE</sequence>
<protein>
    <submittedName>
        <fullName evidence="2">Uncharacterized protein</fullName>
    </submittedName>
</protein>
<accession>A0AA86TJ81</accession>
<evidence type="ECO:0000313" key="4">
    <source>
        <dbReference type="Proteomes" id="UP001642409"/>
    </source>
</evidence>
<dbReference type="AlphaFoldDB" id="A0AA86TJ81"/>
<reference evidence="3 4" key="2">
    <citation type="submission" date="2024-07" db="EMBL/GenBank/DDBJ databases">
        <authorList>
            <person name="Akdeniz Z."/>
        </authorList>
    </citation>
    <scope>NUCLEOTIDE SEQUENCE [LARGE SCALE GENOMIC DNA]</scope>
</reference>
<feature type="compositionally biased region" description="Low complexity" evidence="1">
    <location>
        <begin position="51"/>
        <end position="66"/>
    </location>
</feature>
<dbReference type="EMBL" id="CATOUU010000171">
    <property type="protein sequence ID" value="CAI9919120.1"/>
    <property type="molecule type" value="Genomic_DNA"/>
</dbReference>
<name>A0AA86TJ81_9EUKA</name>
<organism evidence="2">
    <name type="scientific">Hexamita inflata</name>
    <dbReference type="NCBI Taxonomy" id="28002"/>
    <lineage>
        <taxon>Eukaryota</taxon>
        <taxon>Metamonada</taxon>
        <taxon>Diplomonadida</taxon>
        <taxon>Hexamitidae</taxon>
        <taxon>Hexamitinae</taxon>
        <taxon>Hexamita</taxon>
    </lineage>
</organism>
<dbReference type="Proteomes" id="UP001642409">
    <property type="component" value="Unassembled WGS sequence"/>
</dbReference>
<comment type="caution">
    <text evidence="2">The sequence shown here is derived from an EMBL/GenBank/DDBJ whole genome shotgun (WGS) entry which is preliminary data.</text>
</comment>
<evidence type="ECO:0000313" key="3">
    <source>
        <dbReference type="EMBL" id="CAL5977498.1"/>
    </source>
</evidence>
<evidence type="ECO:0000256" key="1">
    <source>
        <dbReference type="SAM" id="MobiDB-lite"/>
    </source>
</evidence>
<proteinExistence type="predicted"/>
<dbReference type="EMBL" id="CAXDID020000008">
    <property type="protein sequence ID" value="CAL5977498.1"/>
    <property type="molecule type" value="Genomic_DNA"/>
</dbReference>
<gene>
    <name evidence="3" type="ORF">HINF_LOCUS4329</name>
    <name evidence="2" type="ORF">HINF_LOCUS6765</name>
</gene>
<evidence type="ECO:0000313" key="2">
    <source>
        <dbReference type="EMBL" id="CAI9919120.1"/>
    </source>
</evidence>
<reference evidence="2" key="1">
    <citation type="submission" date="2023-06" db="EMBL/GenBank/DDBJ databases">
        <authorList>
            <person name="Kurt Z."/>
        </authorList>
    </citation>
    <scope>NUCLEOTIDE SEQUENCE</scope>
</reference>